<comment type="caution">
    <text evidence="4">The sequence shown here is derived from an EMBL/GenBank/DDBJ whole genome shotgun (WGS) entry which is preliminary data.</text>
</comment>
<dbReference type="InterPro" id="IPR017853">
    <property type="entry name" value="GH"/>
</dbReference>
<protein>
    <submittedName>
        <fullName evidence="4">Alpha-glycosidase</fullName>
    </submittedName>
</protein>
<dbReference type="SMART" id="SM00642">
    <property type="entry name" value="Aamy"/>
    <property type="match status" value="1"/>
</dbReference>
<sequence length="638" mass="72407">MLLEAIYHRPKQNWAYAYDGQTLHLRVRARRGDARLVEAIAGDKYAWEQTVVTVPMRLFSSDERFDYWETSIKPPFRRLRYAFRFHSASSDEIVILTEKEFTKELPDNPNTFFDFPFINPVDVFEPPAWVKDAVFYQIFPERFANGDPSLDPPGVEPWGGKPTPQNFFGGDLQGVIDHLDHLTSLGINAIYFTPLFEATTNHKYDTQDYLKVDPQFGTNEKLKELVDECHKRGIRVLLDAVFNHSGRTFAPFVDAQKNGKASKYADWFHVREWPLQVVDGVPSYETFAFEPLMPKLNTEHPEVKAYLFEVARYWIEEIGIDGWRLDVANEVDHQFWREFRQVVKAVNPEAYILGEIWHESMMWLQGDQFDAVMNYPFTNAVLDFFAYGTIDAASFAKAIGTQLAAYPRQVTETAFNLLDSHDTPRLLTICDDELRKLKLAVLFQLTYPGTPCIYYGDEVGMNGAGDPDCRKCMVWDPEEQDQGLLRFYQETIALRHEFNSLRSTDISFLHAGAENGLLVYERRSGSERVLIAINAQASAAELSFLVPTLGESEEAWSYDIPFRGFVKAADDAGTAPKLALDPPAAAAAAMNSVSGAASWKVLHANTPALKANDTLKADRDGKLSLQMSAYSYVVLIEQ</sequence>
<dbReference type="Pfam" id="PF00128">
    <property type="entry name" value="Alpha-amylase"/>
    <property type="match status" value="1"/>
</dbReference>
<dbReference type="Proteomes" id="UP001141950">
    <property type="component" value="Unassembled WGS sequence"/>
</dbReference>
<organism evidence="4 5">
    <name type="scientific">Paenibacillus soyae</name>
    <dbReference type="NCBI Taxonomy" id="2969249"/>
    <lineage>
        <taxon>Bacteria</taxon>
        <taxon>Bacillati</taxon>
        <taxon>Bacillota</taxon>
        <taxon>Bacilli</taxon>
        <taxon>Bacillales</taxon>
        <taxon>Paenibacillaceae</taxon>
        <taxon>Paenibacillus</taxon>
    </lineage>
</organism>
<dbReference type="CDD" id="cd02857">
    <property type="entry name" value="E_set_CDase_PDE_N"/>
    <property type="match status" value="1"/>
</dbReference>
<dbReference type="Gene3D" id="3.90.400.10">
    <property type="entry name" value="Oligo-1,6-glucosidase, Domain 2"/>
    <property type="match status" value="1"/>
</dbReference>
<dbReference type="InterPro" id="IPR013780">
    <property type="entry name" value="Glyco_hydro_b"/>
</dbReference>
<dbReference type="Gene3D" id="2.60.40.10">
    <property type="entry name" value="Immunoglobulins"/>
    <property type="match status" value="1"/>
</dbReference>
<dbReference type="GO" id="GO:0004553">
    <property type="term" value="F:hydrolase activity, hydrolyzing O-glycosyl compounds"/>
    <property type="evidence" value="ECO:0007669"/>
    <property type="project" value="InterPro"/>
</dbReference>
<reference evidence="4" key="1">
    <citation type="submission" date="2022-08" db="EMBL/GenBank/DDBJ databases">
        <title>The genomic sequence of strain Paenibacillus sp. SCIV0701.</title>
        <authorList>
            <person name="Zhao H."/>
        </authorList>
    </citation>
    <scope>NUCLEOTIDE SEQUENCE</scope>
    <source>
        <strain evidence="4">SCIV0701</strain>
    </source>
</reference>
<evidence type="ECO:0000256" key="1">
    <source>
        <dbReference type="ARBA" id="ARBA00022801"/>
    </source>
</evidence>
<dbReference type="PANTHER" id="PTHR10357:SF210">
    <property type="entry name" value="MALTODEXTRIN GLUCOSIDASE"/>
    <property type="match status" value="1"/>
</dbReference>
<accession>A0A9X2MVG3</accession>
<keyword evidence="2" id="KW-0326">Glycosidase</keyword>
<evidence type="ECO:0000313" key="5">
    <source>
        <dbReference type="Proteomes" id="UP001141950"/>
    </source>
</evidence>
<dbReference type="InterPro" id="IPR006047">
    <property type="entry name" value="GH13_cat_dom"/>
</dbReference>
<proteinExistence type="predicted"/>
<name>A0A9X2MVG3_9BACL</name>
<dbReference type="SUPFAM" id="SSF81296">
    <property type="entry name" value="E set domains"/>
    <property type="match status" value="1"/>
</dbReference>
<keyword evidence="1" id="KW-0378">Hydrolase</keyword>
<dbReference type="GO" id="GO:0005975">
    <property type="term" value="P:carbohydrate metabolic process"/>
    <property type="evidence" value="ECO:0007669"/>
    <property type="project" value="InterPro"/>
</dbReference>
<gene>
    <name evidence="4" type="ORF">NQZ67_24550</name>
</gene>
<dbReference type="InterPro" id="IPR013783">
    <property type="entry name" value="Ig-like_fold"/>
</dbReference>
<dbReference type="InterPro" id="IPR004185">
    <property type="entry name" value="Glyco_hydro_13_lg-like_dom"/>
</dbReference>
<dbReference type="PANTHER" id="PTHR10357">
    <property type="entry name" value="ALPHA-AMYLASE FAMILY MEMBER"/>
    <property type="match status" value="1"/>
</dbReference>
<dbReference type="Gene3D" id="2.60.40.1180">
    <property type="entry name" value="Golgi alpha-mannosidase II"/>
    <property type="match status" value="1"/>
</dbReference>
<evidence type="ECO:0000256" key="2">
    <source>
        <dbReference type="ARBA" id="ARBA00023295"/>
    </source>
</evidence>
<evidence type="ECO:0000313" key="4">
    <source>
        <dbReference type="EMBL" id="MCR2807062.1"/>
    </source>
</evidence>
<dbReference type="InterPro" id="IPR014756">
    <property type="entry name" value="Ig_E-set"/>
</dbReference>
<evidence type="ECO:0000259" key="3">
    <source>
        <dbReference type="SMART" id="SM00642"/>
    </source>
</evidence>
<dbReference type="Pfam" id="PF02903">
    <property type="entry name" value="Alpha-amylase_N"/>
    <property type="match status" value="1"/>
</dbReference>
<feature type="domain" description="Glycosyl hydrolase family 13 catalytic" evidence="3">
    <location>
        <begin position="137"/>
        <end position="495"/>
    </location>
</feature>
<keyword evidence="5" id="KW-1185">Reference proteome</keyword>
<dbReference type="Gene3D" id="3.20.20.80">
    <property type="entry name" value="Glycosidases"/>
    <property type="match status" value="1"/>
</dbReference>
<dbReference type="SUPFAM" id="SSF51445">
    <property type="entry name" value="(Trans)glycosidases"/>
    <property type="match status" value="1"/>
</dbReference>
<dbReference type="RefSeq" id="WP_257451177.1">
    <property type="nucleotide sequence ID" value="NZ_JANIPJ010000022.1"/>
</dbReference>
<dbReference type="CDD" id="cd11338">
    <property type="entry name" value="AmyAc_CMD"/>
    <property type="match status" value="1"/>
</dbReference>
<dbReference type="EMBL" id="JANIPJ010000022">
    <property type="protein sequence ID" value="MCR2807062.1"/>
    <property type="molecule type" value="Genomic_DNA"/>
</dbReference>
<dbReference type="InterPro" id="IPR045857">
    <property type="entry name" value="O16G_dom_2"/>
</dbReference>
<dbReference type="AlphaFoldDB" id="A0A9X2MVG3"/>